<accession>A0A411MBH8</accession>
<evidence type="ECO:0000256" key="1">
    <source>
        <dbReference type="ARBA" id="ARBA00005006"/>
    </source>
</evidence>
<dbReference type="Pfam" id="PF04262">
    <property type="entry name" value="Glu_cys_ligase"/>
    <property type="match status" value="1"/>
</dbReference>
<evidence type="ECO:0000313" key="11">
    <source>
        <dbReference type="EMBL" id="QBF24161.1"/>
    </source>
</evidence>
<dbReference type="KEGG" id="ptk:EXN22_00140"/>
<dbReference type="NCBIfam" id="TIGR01434">
    <property type="entry name" value="glu_cys_ligase"/>
    <property type="match status" value="1"/>
</dbReference>
<keyword evidence="6 8" id="KW-0067">ATP-binding</keyword>
<dbReference type="HAMAP" id="MF_00578">
    <property type="entry name" value="Glu_cys_ligase"/>
    <property type="match status" value="1"/>
</dbReference>
<keyword evidence="5 8" id="KW-0547">Nucleotide-binding</keyword>
<dbReference type="PANTHER" id="PTHR38761">
    <property type="entry name" value="GLUTAMATE--CYSTEINE LIGASE"/>
    <property type="match status" value="1"/>
</dbReference>
<dbReference type="GO" id="GO:0046872">
    <property type="term" value="F:metal ion binding"/>
    <property type="evidence" value="ECO:0007669"/>
    <property type="project" value="TreeGrafter"/>
</dbReference>
<evidence type="ECO:0000259" key="10">
    <source>
        <dbReference type="Pfam" id="PF04262"/>
    </source>
</evidence>
<dbReference type="InterPro" id="IPR007370">
    <property type="entry name" value="Glu_cys_ligase"/>
</dbReference>
<evidence type="ECO:0000313" key="12">
    <source>
        <dbReference type="Proteomes" id="UP000291130"/>
    </source>
</evidence>
<evidence type="ECO:0000256" key="5">
    <source>
        <dbReference type="ARBA" id="ARBA00022741"/>
    </source>
</evidence>
<comment type="similarity">
    <text evidence="2 8">Belongs to the glutamate--cysteine ligase type 1 family. Type 1 subfamily.</text>
</comment>
<dbReference type="Proteomes" id="UP000291130">
    <property type="component" value="Chromosome"/>
</dbReference>
<proteinExistence type="inferred from homology"/>
<dbReference type="SUPFAM" id="SSF55931">
    <property type="entry name" value="Glutamine synthetase/guanido kinase"/>
    <property type="match status" value="1"/>
</dbReference>
<evidence type="ECO:0000256" key="9">
    <source>
        <dbReference type="RuleBase" id="RU004391"/>
    </source>
</evidence>
<evidence type="ECO:0000256" key="3">
    <source>
        <dbReference type="ARBA" id="ARBA00022598"/>
    </source>
</evidence>
<protein>
    <recommendedName>
        <fullName evidence="8">Glutamate--cysteine ligase</fullName>
        <ecNumber evidence="8">6.3.2.2</ecNumber>
    </recommendedName>
    <alternativeName>
        <fullName evidence="8">Gamma-ECS</fullName>
        <shortName evidence="8">GCS</shortName>
    </alternativeName>
    <alternativeName>
        <fullName evidence="8">Gamma-glutamylcysteine synthetase</fullName>
    </alternativeName>
</protein>
<dbReference type="Gene3D" id="3.30.590.20">
    <property type="match status" value="1"/>
</dbReference>
<dbReference type="GO" id="GO:0006750">
    <property type="term" value="P:glutathione biosynthetic process"/>
    <property type="evidence" value="ECO:0007669"/>
    <property type="project" value="UniProtKB-UniRule"/>
</dbReference>
<dbReference type="AlphaFoldDB" id="A0A411MBH8"/>
<keyword evidence="4 8" id="KW-0317">Glutathione biosynthesis</keyword>
<dbReference type="OrthoDB" id="9803907at2"/>
<dbReference type="GO" id="GO:0005829">
    <property type="term" value="C:cytosol"/>
    <property type="evidence" value="ECO:0007669"/>
    <property type="project" value="TreeGrafter"/>
</dbReference>
<dbReference type="UniPathway" id="UPA00142">
    <property type="reaction ID" value="UER00209"/>
</dbReference>
<evidence type="ECO:0000256" key="4">
    <source>
        <dbReference type="ARBA" id="ARBA00022684"/>
    </source>
</evidence>
<dbReference type="EC" id="6.3.2.2" evidence="8"/>
<keyword evidence="12" id="KW-1185">Reference proteome</keyword>
<dbReference type="InterPro" id="IPR014746">
    <property type="entry name" value="Gln_synth/guanido_kin_cat_dom"/>
</dbReference>
<dbReference type="EMBL" id="CP035952">
    <property type="protein sequence ID" value="QBF24161.1"/>
    <property type="molecule type" value="Genomic_DNA"/>
</dbReference>
<reference evidence="11 12" key="1">
    <citation type="submission" date="2019-02" db="EMBL/GenBank/DDBJ databases">
        <title>Complete genome sequence of Pseudomonas sp. SNU WT1 isolated from rainbow trout.</title>
        <authorList>
            <person name="Oh W.T."/>
            <person name="Park S.C."/>
        </authorList>
    </citation>
    <scope>NUCLEOTIDE SEQUENCE [LARGE SCALE GENOMIC DNA]</scope>
    <source>
        <strain evidence="11 12">SNU WT1</strain>
    </source>
</reference>
<dbReference type="InterPro" id="IPR006334">
    <property type="entry name" value="Glut_cys_ligase"/>
</dbReference>
<gene>
    <name evidence="8" type="primary">gshA</name>
    <name evidence="11" type="ORF">EXN22_00140</name>
</gene>
<organism evidence="11 12">
    <name type="scientific">Pseudomonas tructae</name>
    <dbReference type="NCBI Taxonomy" id="2518644"/>
    <lineage>
        <taxon>Bacteria</taxon>
        <taxon>Pseudomonadati</taxon>
        <taxon>Pseudomonadota</taxon>
        <taxon>Gammaproteobacteria</taxon>
        <taxon>Pseudomonadales</taxon>
        <taxon>Pseudomonadaceae</taxon>
        <taxon>Pseudomonas</taxon>
    </lineage>
</organism>
<comment type="pathway">
    <text evidence="1 8 9">Sulfur metabolism; glutathione biosynthesis; glutathione from L-cysteine and L-glutamate: step 1/2.</text>
</comment>
<evidence type="ECO:0000256" key="7">
    <source>
        <dbReference type="ARBA" id="ARBA00048819"/>
    </source>
</evidence>
<dbReference type="GO" id="GO:0004357">
    <property type="term" value="F:glutamate-cysteine ligase activity"/>
    <property type="evidence" value="ECO:0007669"/>
    <property type="project" value="UniProtKB-UniRule"/>
</dbReference>
<sequence length="533" mass="60090">MKESILSELLNRRLSLLGQGDNLSLLKQCLHGIERECLRVTEDGRLAQTPHPDALGAALTHEQITTDYSESLLEFITPALADPAQTLESLENIHRFAYTKLGNEFLWSPSMPCPLPAEEDIPIAWYGTSNIGQLKYVYRKGLALRYGRTMQCIAGIHYNFSLPEKLWPLLRDAESATLDDREYQSAAYIALIRNFRRYSWLLMYLFGASPALDAGFLRGRPHQLEQFDADTLYLPYATSLRMSDLGYQSNAQAGLTPCYNNLASYTDSLRKAVATPYPPYVEIGTHKDGEWVQLNTNILQIENEYYSNIRPKRVTYSGERPIQALMARGIQYVEVRCLDINPFLPTGIDLPEARFLDAFLLFCALEDSPLLGNQECGNCTDNFLSVVKEGRRPGLQLQRDGQPVELKQWATELLQRIAPLAQLLDRSHGSEEHAKALQAQQAKVSDPSLTPSAQVLASMTEHKESFSRFALRQSQVHAEFFRAQALPVEQQQGFENAARESLEAQAKLEREEDKADFDLFVSAYQASILAISN</sequence>
<name>A0A411MBH8_9PSED</name>
<feature type="domain" description="Glutamate--cysteine ligase" evidence="10">
    <location>
        <begin position="16"/>
        <end position="385"/>
    </location>
</feature>
<dbReference type="PANTHER" id="PTHR38761:SF1">
    <property type="entry name" value="GLUTAMATE--CYSTEINE LIGASE"/>
    <property type="match status" value="1"/>
</dbReference>
<dbReference type="GO" id="GO:0005524">
    <property type="term" value="F:ATP binding"/>
    <property type="evidence" value="ECO:0007669"/>
    <property type="project" value="UniProtKB-KW"/>
</dbReference>
<evidence type="ECO:0000256" key="2">
    <source>
        <dbReference type="ARBA" id="ARBA00008772"/>
    </source>
</evidence>
<evidence type="ECO:0000256" key="6">
    <source>
        <dbReference type="ARBA" id="ARBA00022840"/>
    </source>
</evidence>
<comment type="catalytic activity">
    <reaction evidence="7 8 9">
        <text>L-cysteine + L-glutamate + ATP = gamma-L-glutamyl-L-cysteine + ADP + phosphate + H(+)</text>
        <dbReference type="Rhea" id="RHEA:13285"/>
        <dbReference type="ChEBI" id="CHEBI:15378"/>
        <dbReference type="ChEBI" id="CHEBI:29985"/>
        <dbReference type="ChEBI" id="CHEBI:30616"/>
        <dbReference type="ChEBI" id="CHEBI:35235"/>
        <dbReference type="ChEBI" id="CHEBI:43474"/>
        <dbReference type="ChEBI" id="CHEBI:58173"/>
        <dbReference type="ChEBI" id="CHEBI:456216"/>
        <dbReference type="EC" id="6.3.2.2"/>
    </reaction>
</comment>
<keyword evidence="3 8" id="KW-0436">Ligase</keyword>
<evidence type="ECO:0000256" key="8">
    <source>
        <dbReference type="HAMAP-Rule" id="MF_00578"/>
    </source>
</evidence>